<dbReference type="OrthoDB" id="7613961at2"/>
<keyword evidence="2" id="KW-0732">Signal</keyword>
<dbReference type="PROSITE" id="PS51208">
    <property type="entry name" value="AUTOTRANSPORTER"/>
    <property type="match status" value="1"/>
</dbReference>
<organism evidence="4 5">
    <name type="scientific">Sphingopyxis lindanitolerans</name>
    <dbReference type="NCBI Taxonomy" id="2054227"/>
    <lineage>
        <taxon>Bacteria</taxon>
        <taxon>Pseudomonadati</taxon>
        <taxon>Pseudomonadota</taxon>
        <taxon>Alphaproteobacteria</taxon>
        <taxon>Sphingomonadales</taxon>
        <taxon>Sphingomonadaceae</taxon>
        <taxon>Sphingopyxis</taxon>
    </lineage>
</organism>
<feature type="domain" description="Autotransporter" evidence="3">
    <location>
        <begin position="792"/>
        <end position="1063"/>
    </location>
</feature>
<evidence type="ECO:0000256" key="1">
    <source>
        <dbReference type="SAM" id="MobiDB-lite"/>
    </source>
</evidence>
<dbReference type="AlphaFoldDB" id="A0A2S8BB16"/>
<comment type="caution">
    <text evidence="4">The sequence shown here is derived from an EMBL/GenBank/DDBJ whole genome shotgun (WGS) entry which is preliminary data.</text>
</comment>
<dbReference type="Pfam" id="PF03797">
    <property type="entry name" value="Autotransporter"/>
    <property type="match status" value="1"/>
</dbReference>
<evidence type="ECO:0000259" key="3">
    <source>
        <dbReference type="PROSITE" id="PS51208"/>
    </source>
</evidence>
<feature type="region of interest" description="Disordered" evidence="1">
    <location>
        <begin position="269"/>
        <end position="299"/>
    </location>
</feature>
<proteinExistence type="predicted"/>
<dbReference type="Gene3D" id="2.40.128.130">
    <property type="entry name" value="Autotransporter beta-domain"/>
    <property type="match status" value="1"/>
</dbReference>
<evidence type="ECO:0000313" key="4">
    <source>
        <dbReference type="EMBL" id="PQM29557.1"/>
    </source>
</evidence>
<name>A0A2S8BB16_9SPHN</name>
<feature type="signal peptide" evidence="2">
    <location>
        <begin position="1"/>
        <end position="21"/>
    </location>
</feature>
<protein>
    <submittedName>
        <fullName evidence="4">Autotransporter domain-containing protein</fullName>
    </submittedName>
</protein>
<sequence>MRKILLASTCLAAVLSTTAHAETSISTATTTPVRTSTVKSGAADDVKITSAGSVKPTSGTAVTIDSNNKLVNDGTIQITNADGATGIFANAGVSGTITNSATGKIIIDESYAPTDIDKDGDIDGPYAVGSGRTGIATGGAFTGQILNSGEITVEGNDSAGIRLGGPLTGNFTTDGKISVLGDNALGVGLQDVTGNVRLAGTITAVGENAVAARLAGDINGALVVQGTLTSTGYRYTTAPADPSKLDADDLLIGGPALSIEGNVTGGIVVAVPPKDTKPDDKDEDKDGIEDAKEGSGSIQSYGSAPALRIGSAGQDIAIGAVAGTGTGLGLIIDGGVVGNGLYAGKDATAIQLGGMGRNVTIAGGIGIGGSVSALSNGASATAIRVGSGATTPEIRVAGKVEASGGKDASAISTGILVEAGGDVGLIRNSGSISAKAAGDAGTARAIVDLSGSVDTIENSGIISATGAAATSDRNIAIDLSANGNGAAVKQTAVASGIAAPSIVGDVRFGGGDDLFDIADGSVKGNSYFGAGDNRLAMSGDATYAGNARFGGGNDTMALGGTSVFSGSVDFGGGSDALTIGGTSRFSGSLANSQGLAVSVDGGTFDVSGAASIASLAVTGKGVLAVTLDDGSTGTALTVGGNASFAADSKLALKLSSLENAEGNHVVLTAGTLAGADNLTTESTLLPFLYKGTLSSNATQLIVNVSRKSATDLGLNRSETSAFDAVIDAVTADQKVEDVFLGITDGDQFHNQLRQMLPEHEGGVFETVTSGSRALARYLQDPNAPFQDEGKWRYWVNQAMWGTAKGVGQTAGYNISGWGLSLGAEIKSDVGNFGGSIAFLSGKDGNSSNDSEVSSSQFEGALHWRLQSDGWMANARVSGAPISLKGTRVFRAEDIDKTMRGKWDATLYSASGSIAKDGRLGGLTIRPTVAVDYYRLKEDGYAESGGGDALDLTVGGRSSDELAVSGTVALGLQFGGTDEYDGWTRFELEGGRREIVGGSLGATVASFKDGTPFTLVPEDRTSGWVGRFRGVAGNSAFQVAGEVSAEEQQSHIGWAFRASLRVGL</sequence>
<evidence type="ECO:0000313" key="5">
    <source>
        <dbReference type="Proteomes" id="UP000238954"/>
    </source>
</evidence>
<dbReference type="InterPro" id="IPR005546">
    <property type="entry name" value="Autotransporte_beta"/>
</dbReference>
<keyword evidence="5" id="KW-1185">Reference proteome</keyword>
<reference evidence="5" key="1">
    <citation type="submission" date="2017-11" db="EMBL/GenBank/DDBJ databases">
        <title>The complete genome sequence of Sphingopyxis pomeranensis sp. nov. strain WS5A3p.</title>
        <authorList>
            <person name="Kaminski M.A."/>
        </authorList>
    </citation>
    <scope>NUCLEOTIDE SEQUENCE [LARGE SCALE GENOMIC DNA]</scope>
    <source>
        <strain evidence="5">WS5A3p</strain>
    </source>
</reference>
<gene>
    <name evidence="4" type="ORF">CVO77_01170</name>
</gene>
<dbReference type="EMBL" id="PHFW01000001">
    <property type="protein sequence ID" value="PQM29557.1"/>
    <property type="molecule type" value="Genomic_DNA"/>
</dbReference>
<dbReference type="SMART" id="SM00869">
    <property type="entry name" value="Autotransporter"/>
    <property type="match status" value="1"/>
</dbReference>
<dbReference type="InterPro" id="IPR036709">
    <property type="entry name" value="Autotransporte_beta_dom_sf"/>
</dbReference>
<evidence type="ECO:0000256" key="2">
    <source>
        <dbReference type="SAM" id="SignalP"/>
    </source>
</evidence>
<dbReference type="RefSeq" id="WP_105997514.1">
    <property type="nucleotide sequence ID" value="NZ_CM009578.1"/>
</dbReference>
<feature type="chain" id="PRO_5015702025" evidence="2">
    <location>
        <begin position="22"/>
        <end position="1063"/>
    </location>
</feature>
<dbReference type="SUPFAM" id="SSF103515">
    <property type="entry name" value="Autotransporter"/>
    <property type="match status" value="1"/>
</dbReference>
<dbReference type="Proteomes" id="UP000238954">
    <property type="component" value="Chromosome"/>
</dbReference>
<accession>A0A2S8BB16</accession>